<dbReference type="AlphaFoldDB" id="A0A1R1X979"/>
<protein>
    <submittedName>
        <fullName evidence="1">Uncharacterized protein</fullName>
    </submittedName>
</protein>
<dbReference type="Proteomes" id="UP000187283">
    <property type="component" value="Unassembled WGS sequence"/>
</dbReference>
<name>A0A1R1X979_9FUNG</name>
<comment type="caution">
    <text evidence="1">The sequence shown here is derived from an EMBL/GenBank/DDBJ whole genome shotgun (WGS) entry which is preliminary data.</text>
</comment>
<evidence type="ECO:0000313" key="2">
    <source>
        <dbReference type="Proteomes" id="UP000187283"/>
    </source>
</evidence>
<accession>A0A1R1X979</accession>
<evidence type="ECO:0000313" key="1">
    <source>
        <dbReference type="EMBL" id="OMJ11197.1"/>
    </source>
</evidence>
<dbReference type="OrthoDB" id="203796at2759"/>
<proteinExistence type="predicted"/>
<organism evidence="1 2">
    <name type="scientific">Smittium culicis</name>
    <dbReference type="NCBI Taxonomy" id="133412"/>
    <lineage>
        <taxon>Eukaryota</taxon>
        <taxon>Fungi</taxon>
        <taxon>Fungi incertae sedis</taxon>
        <taxon>Zoopagomycota</taxon>
        <taxon>Kickxellomycotina</taxon>
        <taxon>Harpellomycetes</taxon>
        <taxon>Harpellales</taxon>
        <taxon>Legeriomycetaceae</taxon>
        <taxon>Smittium</taxon>
    </lineage>
</organism>
<gene>
    <name evidence="1" type="ORF">AYI70_g9876</name>
</gene>
<sequence>MLIVYDKSSPFQAECSSANLGKDALAQNTSYALFSESTIGNNVFISQDNLFSTTNSGFNGMASSKNMPQSKSKILGVLKVESRKYCSTTVTFENSSSSDTKSDPQSRLIGDQEEVTCIYDKFGFHVSSERLANNYFMLSSLIDLLNIPPKIKVSITGYKRDIISLEAVKENRKIDPYYSHTDFKFNLDLTKHLISTNQLHRFQDNRMVSEPAHLLLSRFAESKRSLKQLQIEKIVHWNYQSAKIYIMNAFSNMGYNGFLEISFPINEHVVTIDNRSSTRTFNRDSYFSGIYNLSPYAISNLFSKECSQWKSDLKYQYVVSISPESFIDMNREFFLNQI</sequence>
<reference evidence="1 2" key="1">
    <citation type="submission" date="2017-01" db="EMBL/GenBank/DDBJ databases">
        <authorList>
            <person name="Mah S.A."/>
            <person name="Swanson W.J."/>
            <person name="Moy G.W."/>
            <person name="Vacquier V.D."/>
        </authorList>
    </citation>
    <scope>NUCLEOTIDE SEQUENCE [LARGE SCALE GENOMIC DNA]</scope>
    <source>
        <strain evidence="1 2">GSMNP</strain>
    </source>
</reference>
<dbReference type="EMBL" id="LSSN01004629">
    <property type="protein sequence ID" value="OMJ11197.1"/>
    <property type="molecule type" value="Genomic_DNA"/>
</dbReference>
<keyword evidence="2" id="KW-1185">Reference proteome</keyword>